<keyword evidence="4" id="KW-0456">Lyase</keyword>
<organism evidence="5 6">
    <name type="scientific">Aspergillus oryzae</name>
    <name type="common">Yellow koji mold</name>
    <dbReference type="NCBI Taxonomy" id="5062"/>
    <lineage>
        <taxon>Eukaryota</taxon>
        <taxon>Fungi</taxon>
        <taxon>Dikarya</taxon>
        <taxon>Ascomycota</taxon>
        <taxon>Pezizomycotina</taxon>
        <taxon>Eurotiomycetes</taxon>
        <taxon>Eurotiomycetidae</taxon>
        <taxon>Eurotiales</taxon>
        <taxon>Aspergillaceae</taxon>
        <taxon>Aspergillus</taxon>
        <taxon>Aspergillus subgen. Circumdati</taxon>
    </lineage>
</organism>
<dbReference type="OrthoDB" id="2861623at2759"/>
<dbReference type="Pfam" id="PF19086">
    <property type="entry name" value="Terpene_syn_C_2"/>
    <property type="match status" value="1"/>
</dbReference>
<protein>
    <recommendedName>
        <fullName evidence="4">Terpene synthase</fullName>
        <ecNumber evidence="4">4.2.3.-</ecNumber>
    </recommendedName>
</protein>
<evidence type="ECO:0000313" key="5">
    <source>
        <dbReference type="EMBL" id="OOO06871.1"/>
    </source>
</evidence>
<dbReference type="VEuPathDB" id="FungiDB:AO090011000408"/>
<dbReference type="SFLD" id="SFLDG01020">
    <property type="entry name" value="Terpene_Cyclase_Like_2"/>
    <property type="match status" value="1"/>
</dbReference>
<dbReference type="PANTHER" id="PTHR35201:SF4">
    <property type="entry name" value="BETA-PINACENE SYNTHASE-RELATED"/>
    <property type="match status" value="1"/>
</dbReference>
<evidence type="ECO:0000256" key="4">
    <source>
        <dbReference type="RuleBase" id="RU366034"/>
    </source>
</evidence>
<dbReference type="Proteomes" id="UP000190312">
    <property type="component" value="Unassembled WGS sequence"/>
</dbReference>
<dbReference type="InterPro" id="IPR008949">
    <property type="entry name" value="Isoprenoid_synthase_dom_sf"/>
</dbReference>
<dbReference type="EMBL" id="MKZY01000007">
    <property type="protein sequence ID" value="OOO06871.1"/>
    <property type="molecule type" value="Genomic_DNA"/>
</dbReference>
<dbReference type="GO" id="GO:0008299">
    <property type="term" value="P:isoprenoid biosynthetic process"/>
    <property type="evidence" value="ECO:0007669"/>
    <property type="project" value="UniProtKB-ARBA"/>
</dbReference>
<dbReference type="SFLD" id="SFLDS00005">
    <property type="entry name" value="Isoprenoid_Synthase_Type_I"/>
    <property type="match status" value="1"/>
</dbReference>
<dbReference type="EC" id="4.2.3.-" evidence="4"/>
<dbReference type="GO" id="GO:0010333">
    <property type="term" value="F:terpene synthase activity"/>
    <property type="evidence" value="ECO:0007669"/>
    <property type="project" value="InterPro"/>
</dbReference>
<evidence type="ECO:0000256" key="2">
    <source>
        <dbReference type="ARBA" id="ARBA00006333"/>
    </source>
</evidence>
<name>A0A1S9DCP3_ASPOZ</name>
<evidence type="ECO:0000313" key="6">
    <source>
        <dbReference type="Proteomes" id="UP000190312"/>
    </source>
</evidence>
<evidence type="ECO:0000256" key="3">
    <source>
        <dbReference type="ARBA" id="ARBA00022842"/>
    </source>
</evidence>
<dbReference type="eggNOG" id="ENOG502RYEY">
    <property type="taxonomic scope" value="Eukaryota"/>
</dbReference>
<dbReference type="SUPFAM" id="SSF48576">
    <property type="entry name" value="Terpenoid synthases"/>
    <property type="match status" value="1"/>
</dbReference>
<accession>A0A1S9DCP3</accession>
<comment type="cofactor">
    <cofactor evidence="1 4">
        <name>Mg(2+)</name>
        <dbReference type="ChEBI" id="CHEBI:18420"/>
    </cofactor>
</comment>
<dbReference type="GO" id="GO:0046872">
    <property type="term" value="F:metal ion binding"/>
    <property type="evidence" value="ECO:0007669"/>
    <property type="project" value="UniProtKB-KW"/>
</dbReference>
<dbReference type="InterPro" id="IPR034686">
    <property type="entry name" value="Terpene_cyclase-like_2"/>
</dbReference>
<gene>
    <name evidence="5" type="ORF">OAory_01090740</name>
</gene>
<evidence type="ECO:0000256" key="1">
    <source>
        <dbReference type="ARBA" id="ARBA00001946"/>
    </source>
</evidence>
<sequence>MSQSVVVNPRPALKAKLTKEPFSIPNLKPYYKAWPTAVNPNYPGLKVALEARIKNLYPPKKAAKLIQDDYALLSSMWWPRATADRLQTCTFWFLWLFTWDDEIDQSTSDLFIHIHKANDFRKESLEYVKFCLGVGDDETAKWDFQNNPPNRPLIRSLDVIGAHLQKVYNHDQIMTFVNEIDYYMGCQQREQKRKLTGRLPIVAEYLETRMGTSAVTSMLALNEFADGNDIPRDIMTDPKMISLWYEVNMNMSLSNDLLSLRKEIKHGDIDSMVPVLVSARGLTVRQAVKETEAEINRNIERFDQIADALLEEIKLTHPEKVDEVASYIVGCRYNQMANFLWSLTTTRYGLGDVVRDAEGRIPIVIENVN</sequence>
<dbReference type="PANTHER" id="PTHR35201">
    <property type="entry name" value="TERPENE SYNTHASE"/>
    <property type="match status" value="1"/>
</dbReference>
<comment type="similarity">
    <text evidence="2 4">Belongs to the terpene synthase family.</text>
</comment>
<proteinExistence type="inferred from homology"/>
<dbReference type="AlphaFoldDB" id="A0A1S9DCP3"/>
<keyword evidence="3 4" id="KW-0460">Magnesium</keyword>
<comment type="caution">
    <text evidence="5">The sequence shown here is derived from an EMBL/GenBank/DDBJ whole genome shotgun (WGS) entry which is preliminary data.</text>
</comment>
<reference evidence="5 6" key="1">
    <citation type="submission" date="2016-10" db="EMBL/GenBank/DDBJ databases">
        <title>Genome sequencing of Aspergillus oryzae BCC7051.</title>
        <authorList>
            <person name="Thammarongtham C."/>
            <person name="Vorapreeda T."/>
            <person name="Nookaew I."/>
            <person name="Srisuk T."/>
            <person name="Land M."/>
            <person name="Jeennor S."/>
            <person name="Laoteng K."/>
        </authorList>
    </citation>
    <scope>NUCLEOTIDE SEQUENCE [LARGE SCALE GENOMIC DNA]</scope>
    <source>
        <strain evidence="5 6">BCC7051</strain>
    </source>
</reference>
<dbReference type="Gene3D" id="1.10.600.10">
    <property type="entry name" value="Farnesyl Diphosphate Synthase"/>
    <property type="match status" value="1"/>
</dbReference>
<keyword evidence="4" id="KW-0479">Metal-binding</keyword>